<reference evidence="4 5" key="1">
    <citation type="submission" date="2019-10" db="EMBL/GenBank/DDBJ databases">
        <title>Evaluation of single-gene subtyping targets for Pseudomonas.</title>
        <authorList>
            <person name="Reichler S.J."/>
            <person name="Orsi R.H."/>
            <person name="Wiedmann M."/>
            <person name="Martin N.H."/>
            <person name="Murphy S.I."/>
        </authorList>
    </citation>
    <scope>NUCLEOTIDE SEQUENCE [LARGE SCALE GENOMIC DNA]</scope>
    <source>
        <strain evidence="3 5">FSL R10-3254</strain>
        <strain evidence="2 4">FSL R10-3257</strain>
    </source>
</reference>
<dbReference type="NCBIfam" id="NF047646">
    <property type="entry name" value="REP_Tyr_transpos"/>
    <property type="match status" value="1"/>
</dbReference>
<proteinExistence type="predicted"/>
<evidence type="ECO:0000313" key="5">
    <source>
        <dbReference type="Proteomes" id="UP000489190"/>
    </source>
</evidence>
<dbReference type="Gene3D" id="3.30.70.1290">
    <property type="entry name" value="Transposase IS200-like"/>
    <property type="match status" value="1"/>
</dbReference>
<dbReference type="Proteomes" id="UP000441404">
    <property type="component" value="Unassembled WGS sequence"/>
</dbReference>
<evidence type="ECO:0000313" key="2">
    <source>
        <dbReference type="EMBL" id="MQT45720.1"/>
    </source>
</evidence>
<protein>
    <submittedName>
        <fullName evidence="2">Transposase</fullName>
    </submittedName>
</protein>
<dbReference type="EMBL" id="WIWJ01000004">
    <property type="protein sequence ID" value="MQT45720.1"/>
    <property type="molecule type" value="Genomic_DNA"/>
</dbReference>
<dbReference type="RefSeq" id="WP_153326488.1">
    <property type="nucleotide sequence ID" value="NZ_WIWI01000004.1"/>
</dbReference>
<evidence type="ECO:0000259" key="1">
    <source>
        <dbReference type="SMART" id="SM01321"/>
    </source>
</evidence>
<dbReference type="SUPFAM" id="SSF143422">
    <property type="entry name" value="Transposase IS200-like"/>
    <property type="match status" value="1"/>
</dbReference>
<sequence>MPTQASNCRLRKGRFSQPGQIYVLTSVVRQRRVVFKDLHLGRLLVNQFREAENAGLVASLAWVVMPDHFHWLIQLQQGSLAELMCQVKSRSSKAINGQGAIWQRGYHDRAVRREEDLKMIARYIVMNPIRAGLVQKVGDYPLWDAIWI</sequence>
<dbReference type="GO" id="GO:0004803">
    <property type="term" value="F:transposase activity"/>
    <property type="evidence" value="ECO:0007669"/>
    <property type="project" value="InterPro"/>
</dbReference>
<feature type="domain" description="Transposase IS200-like" evidence="1">
    <location>
        <begin position="17"/>
        <end position="127"/>
    </location>
</feature>
<evidence type="ECO:0000313" key="3">
    <source>
        <dbReference type="EMBL" id="MQT87977.1"/>
    </source>
</evidence>
<dbReference type="Pfam" id="PF01797">
    <property type="entry name" value="Y1_Tnp"/>
    <property type="match status" value="1"/>
</dbReference>
<comment type="caution">
    <text evidence="2">The sequence shown here is derived from an EMBL/GenBank/DDBJ whole genome shotgun (WGS) entry which is preliminary data.</text>
</comment>
<dbReference type="InterPro" id="IPR002686">
    <property type="entry name" value="Transposase_17"/>
</dbReference>
<dbReference type="Proteomes" id="UP000489190">
    <property type="component" value="Unassembled WGS sequence"/>
</dbReference>
<accession>A0A6A7YJ53</accession>
<organism evidence="2 4">
    <name type="scientific">Pseudomonas helleri</name>
    <dbReference type="NCBI Taxonomy" id="1608996"/>
    <lineage>
        <taxon>Bacteria</taxon>
        <taxon>Pseudomonadati</taxon>
        <taxon>Pseudomonadota</taxon>
        <taxon>Gammaproteobacteria</taxon>
        <taxon>Pseudomonadales</taxon>
        <taxon>Pseudomonadaceae</taxon>
        <taxon>Pseudomonas</taxon>
    </lineage>
</organism>
<dbReference type="GO" id="GO:0043565">
    <property type="term" value="F:sequence-specific DNA binding"/>
    <property type="evidence" value="ECO:0007669"/>
    <property type="project" value="TreeGrafter"/>
</dbReference>
<dbReference type="PANTHER" id="PTHR36966:SF1">
    <property type="entry name" value="REP-ASSOCIATED TYROSINE TRANSPOSASE"/>
    <property type="match status" value="1"/>
</dbReference>
<dbReference type="GO" id="GO:0006313">
    <property type="term" value="P:DNA transposition"/>
    <property type="evidence" value="ECO:0007669"/>
    <property type="project" value="InterPro"/>
</dbReference>
<name>A0A6A7YJ53_9PSED</name>
<dbReference type="InterPro" id="IPR052715">
    <property type="entry name" value="RAYT_transposase"/>
</dbReference>
<dbReference type="EMBL" id="WIWI01000004">
    <property type="protein sequence ID" value="MQT87977.1"/>
    <property type="molecule type" value="Genomic_DNA"/>
</dbReference>
<dbReference type="InterPro" id="IPR036515">
    <property type="entry name" value="Transposase_17_sf"/>
</dbReference>
<dbReference type="PANTHER" id="PTHR36966">
    <property type="entry name" value="REP-ASSOCIATED TYROSINE TRANSPOSASE"/>
    <property type="match status" value="1"/>
</dbReference>
<dbReference type="SMART" id="SM01321">
    <property type="entry name" value="Y1_Tnp"/>
    <property type="match status" value="1"/>
</dbReference>
<evidence type="ECO:0000313" key="4">
    <source>
        <dbReference type="Proteomes" id="UP000441404"/>
    </source>
</evidence>
<dbReference type="AlphaFoldDB" id="A0A6A7YJ53"/>
<gene>
    <name evidence="3" type="ORF">GHO39_02190</name>
    <name evidence="2" type="ORF">GHO40_03085</name>
</gene>